<evidence type="ECO:0000313" key="2">
    <source>
        <dbReference type="Proteomes" id="UP000800096"/>
    </source>
</evidence>
<keyword evidence="2" id="KW-1185">Reference proteome</keyword>
<name>A0A6A5Q5H9_AMPQU</name>
<organism evidence="1 2">
    <name type="scientific">Ampelomyces quisqualis</name>
    <name type="common">Powdery mildew agent</name>
    <dbReference type="NCBI Taxonomy" id="50730"/>
    <lineage>
        <taxon>Eukaryota</taxon>
        <taxon>Fungi</taxon>
        <taxon>Dikarya</taxon>
        <taxon>Ascomycota</taxon>
        <taxon>Pezizomycotina</taxon>
        <taxon>Dothideomycetes</taxon>
        <taxon>Pleosporomycetidae</taxon>
        <taxon>Pleosporales</taxon>
        <taxon>Pleosporineae</taxon>
        <taxon>Phaeosphaeriaceae</taxon>
        <taxon>Ampelomyces</taxon>
    </lineage>
</organism>
<gene>
    <name evidence="1" type="ORF">BDU57DRAFT_113607</name>
</gene>
<evidence type="ECO:0000313" key="1">
    <source>
        <dbReference type="EMBL" id="KAF1910973.1"/>
    </source>
</evidence>
<dbReference type="InterPro" id="IPR036869">
    <property type="entry name" value="J_dom_sf"/>
</dbReference>
<reference evidence="1" key="1">
    <citation type="journal article" date="2020" name="Stud. Mycol.">
        <title>101 Dothideomycetes genomes: a test case for predicting lifestyles and emergence of pathogens.</title>
        <authorList>
            <person name="Haridas S."/>
            <person name="Albert R."/>
            <person name="Binder M."/>
            <person name="Bloem J."/>
            <person name="Labutti K."/>
            <person name="Salamov A."/>
            <person name="Andreopoulos B."/>
            <person name="Baker S."/>
            <person name="Barry K."/>
            <person name="Bills G."/>
            <person name="Bluhm B."/>
            <person name="Cannon C."/>
            <person name="Castanera R."/>
            <person name="Culley D."/>
            <person name="Daum C."/>
            <person name="Ezra D."/>
            <person name="Gonzalez J."/>
            <person name="Henrissat B."/>
            <person name="Kuo A."/>
            <person name="Liang C."/>
            <person name="Lipzen A."/>
            <person name="Lutzoni F."/>
            <person name="Magnuson J."/>
            <person name="Mondo S."/>
            <person name="Nolan M."/>
            <person name="Ohm R."/>
            <person name="Pangilinan J."/>
            <person name="Park H.-J."/>
            <person name="Ramirez L."/>
            <person name="Alfaro M."/>
            <person name="Sun H."/>
            <person name="Tritt A."/>
            <person name="Yoshinaga Y."/>
            <person name="Zwiers L.-H."/>
            <person name="Turgeon B."/>
            <person name="Goodwin S."/>
            <person name="Spatafora J."/>
            <person name="Crous P."/>
            <person name="Grigoriev I."/>
        </authorList>
    </citation>
    <scope>NUCLEOTIDE SEQUENCE</scope>
    <source>
        <strain evidence="1">HMLAC05119</strain>
    </source>
</reference>
<dbReference type="EMBL" id="ML979147">
    <property type="protein sequence ID" value="KAF1910973.1"/>
    <property type="molecule type" value="Genomic_DNA"/>
</dbReference>
<dbReference type="AlphaFoldDB" id="A0A6A5Q5H9"/>
<protein>
    <submittedName>
        <fullName evidence="1">Uncharacterized protein</fullName>
    </submittedName>
</protein>
<accession>A0A6A5Q5H9</accession>
<sequence length="413" mass="47452">MAPTRPRMSIVITMRRQPLREHIPLSPTTNARFWREYATRNQSLPVPNNRERFWQDRSYRRPRIRTQSEPPSPRRLLPLLPVNANIPRAQPARESSRIARAFRVVKTIATRSGRWAYETGRRPRVKALGKLVAATLIAYVAYSRTVAQRGTQIPPSLRHEVDMYKTFPTWMYTNPHNILGLEPSPFGVAPGSVINRAWRRFNLRFHTDKWQNNGFHSPEAAAAAFKVGLAAHEAFVKYYKNPYCAKNTSPLLNFQAPHETLGIPHFAKDCTCTAANLLAKQVLDAFFPARVQALVAPKPTTSDLLLSTVCPCTPANIDTFRNNLAGSLAADSVPPHLRRIYDLTSWRTLSPRVLWWKLSVLLGGWEAAWKQSDAEQQRWEHKVWAVPTDWEYEWARGCPIYKKDYRAPRKRGW</sequence>
<proteinExistence type="predicted"/>
<dbReference type="SUPFAM" id="SSF46565">
    <property type="entry name" value="Chaperone J-domain"/>
    <property type="match status" value="1"/>
</dbReference>
<dbReference type="Proteomes" id="UP000800096">
    <property type="component" value="Unassembled WGS sequence"/>
</dbReference>